<reference evidence="2 3" key="1">
    <citation type="submission" date="2019-05" db="EMBL/GenBank/DDBJ databases">
        <title>Draft genome sequence of Actinomadura geliboluensis A8036.</title>
        <authorList>
            <person name="Saricaoglu S."/>
            <person name="Isik K."/>
        </authorList>
    </citation>
    <scope>NUCLEOTIDE SEQUENCE [LARGE SCALE GENOMIC DNA]</scope>
    <source>
        <strain evidence="2 3">A8036</strain>
    </source>
</reference>
<sequence length="173" mass="17476">MENNRRNAADRSDILLNIGLGLTFALGIAFTAFMLAVSWGGAYWLFTTAVAVVVCGLALLRGHRRVWPAAAGLTVAAGAIATSMATELPQEPAPATALALAVLIGSALRALPAPSAVCIAVGSVAVIALSWLPGPSAVTVLATVLMAGGLAVGPLLRVLAPVRSSGTPIAWRT</sequence>
<feature type="transmembrane region" description="Helical" evidence="1">
    <location>
        <begin position="14"/>
        <end position="36"/>
    </location>
</feature>
<dbReference type="EMBL" id="VCKZ01000249">
    <property type="protein sequence ID" value="TMR32954.1"/>
    <property type="molecule type" value="Genomic_DNA"/>
</dbReference>
<gene>
    <name evidence="2" type="ORF">ETD96_28440</name>
</gene>
<evidence type="ECO:0000313" key="2">
    <source>
        <dbReference type="EMBL" id="TMR32954.1"/>
    </source>
</evidence>
<feature type="transmembrane region" description="Helical" evidence="1">
    <location>
        <begin position="138"/>
        <end position="159"/>
    </location>
</feature>
<evidence type="ECO:0000256" key="1">
    <source>
        <dbReference type="SAM" id="Phobius"/>
    </source>
</evidence>
<protein>
    <submittedName>
        <fullName evidence="2">Metal transporter</fullName>
    </submittedName>
</protein>
<dbReference type="RefSeq" id="WP_138639572.1">
    <property type="nucleotide sequence ID" value="NZ_VCKZ01000249.1"/>
</dbReference>
<proteinExistence type="predicted"/>
<feature type="transmembrane region" description="Helical" evidence="1">
    <location>
        <begin position="67"/>
        <end position="86"/>
    </location>
</feature>
<comment type="caution">
    <text evidence="2">The sequence shown here is derived from an EMBL/GenBank/DDBJ whole genome shotgun (WGS) entry which is preliminary data.</text>
</comment>
<dbReference type="OrthoDB" id="3394023at2"/>
<name>A0A5S4GK90_9ACTN</name>
<dbReference type="AlphaFoldDB" id="A0A5S4GK90"/>
<feature type="transmembrane region" description="Helical" evidence="1">
    <location>
        <begin position="42"/>
        <end position="60"/>
    </location>
</feature>
<keyword evidence="3" id="KW-1185">Reference proteome</keyword>
<dbReference type="Proteomes" id="UP000305238">
    <property type="component" value="Unassembled WGS sequence"/>
</dbReference>
<keyword evidence="1" id="KW-1133">Transmembrane helix</keyword>
<evidence type="ECO:0000313" key="3">
    <source>
        <dbReference type="Proteomes" id="UP000305238"/>
    </source>
</evidence>
<accession>A0A5S4GK90</accession>
<keyword evidence="1" id="KW-0812">Transmembrane</keyword>
<organism evidence="2 3">
    <name type="scientific">Actinomadura geliboluensis</name>
    <dbReference type="NCBI Taxonomy" id="882440"/>
    <lineage>
        <taxon>Bacteria</taxon>
        <taxon>Bacillati</taxon>
        <taxon>Actinomycetota</taxon>
        <taxon>Actinomycetes</taxon>
        <taxon>Streptosporangiales</taxon>
        <taxon>Thermomonosporaceae</taxon>
        <taxon>Actinomadura</taxon>
    </lineage>
</organism>
<feature type="transmembrane region" description="Helical" evidence="1">
    <location>
        <begin position="115"/>
        <end position="132"/>
    </location>
</feature>
<keyword evidence="1" id="KW-0472">Membrane</keyword>